<evidence type="ECO:0008006" key="3">
    <source>
        <dbReference type="Google" id="ProtNLM"/>
    </source>
</evidence>
<dbReference type="Proteomes" id="UP000255061">
    <property type="component" value="Unassembled WGS sequence"/>
</dbReference>
<name>A0A380A8A0_9GAMM</name>
<reference evidence="1 2" key="1">
    <citation type="submission" date="2018-06" db="EMBL/GenBank/DDBJ databases">
        <authorList>
            <consortium name="Pathogen Informatics"/>
            <person name="Doyle S."/>
        </authorList>
    </citation>
    <scope>NUCLEOTIDE SEQUENCE [LARGE SCALE GENOMIC DNA]</scope>
    <source>
        <strain evidence="1 2">NCTC10736</strain>
    </source>
</reference>
<evidence type="ECO:0000313" key="2">
    <source>
        <dbReference type="Proteomes" id="UP000255061"/>
    </source>
</evidence>
<organism evidence="1 2">
    <name type="scientific">Shewanella morhuae</name>
    <dbReference type="NCBI Taxonomy" id="365591"/>
    <lineage>
        <taxon>Bacteria</taxon>
        <taxon>Pseudomonadati</taxon>
        <taxon>Pseudomonadota</taxon>
        <taxon>Gammaproteobacteria</taxon>
        <taxon>Alteromonadales</taxon>
        <taxon>Shewanellaceae</taxon>
        <taxon>Shewanella</taxon>
    </lineage>
</organism>
<protein>
    <recommendedName>
        <fullName evidence="3">Fimbrial assembly protein (PilN)</fullName>
    </recommendedName>
</protein>
<proteinExistence type="predicted"/>
<dbReference type="EMBL" id="UGYV01000001">
    <property type="protein sequence ID" value="SUI75413.1"/>
    <property type="molecule type" value="Genomic_DNA"/>
</dbReference>
<dbReference type="AlphaFoldDB" id="A0A380A8A0"/>
<gene>
    <name evidence="1" type="ORF">NCTC10736_01705</name>
</gene>
<accession>A0A380A8A0</accession>
<evidence type="ECO:0000313" key="1">
    <source>
        <dbReference type="EMBL" id="SUI75413.1"/>
    </source>
</evidence>
<sequence>MLNKELLVKNLSKFKLGYFKDSLYQIVANQSGQFVLSAATSDFSPLITILHRSHYHESLRQYPVSNKGELKKLLQLEGAQQQRGQLNSYKITHVADGVSWVNKWRSHDDLHIPGMFIFAESLLLSGNLHINQLLSYKPNTDTSSDSLFVGVNVNGITSALSSAIIANIETFSVAGGFAVSQDKSIINVVDSANFYRVLVKGLFSLSAEDWLNGKQPFNKELLKQYLLPSVLSTVIIISLYLATSSAFLGYKVASLTNLYEGYSADVNAALSVQQQVNKLKGQLKAQHAFIKSRHQFSSIWPVLIPIFKQASLNDIRFENERFILSGTTDSASKLLVNLVSISGVIDAKFDGQTRKNRGEDQFVISFMLEARGDK</sequence>